<evidence type="ECO:0000256" key="5">
    <source>
        <dbReference type="ARBA" id="ARBA00012865"/>
    </source>
</evidence>
<dbReference type="InterPro" id="IPR001279">
    <property type="entry name" value="Metallo-B-lactamas"/>
</dbReference>
<evidence type="ECO:0000313" key="20">
    <source>
        <dbReference type="Proteomes" id="UP001347796"/>
    </source>
</evidence>
<evidence type="ECO:0000256" key="13">
    <source>
        <dbReference type="ARBA" id="ARBA00039555"/>
    </source>
</evidence>
<name>A0AAN8JVI5_PATCE</name>
<evidence type="ECO:0000256" key="8">
    <source>
        <dbReference type="ARBA" id="ARBA00022763"/>
    </source>
</evidence>
<evidence type="ECO:0000256" key="7">
    <source>
        <dbReference type="ARBA" id="ARBA00022722"/>
    </source>
</evidence>
<dbReference type="SUPFAM" id="SSF56281">
    <property type="entry name" value="Metallo-hydrolase/oxidoreductase"/>
    <property type="match status" value="1"/>
</dbReference>
<keyword evidence="7" id="KW-0540">Nuclease</keyword>
<dbReference type="AlphaFoldDB" id="A0AAN8JVI5"/>
<evidence type="ECO:0000256" key="14">
    <source>
        <dbReference type="ARBA" id="ARBA00041693"/>
    </source>
</evidence>
<dbReference type="GO" id="GO:0003684">
    <property type="term" value="F:damaged DNA binding"/>
    <property type="evidence" value="ECO:0007669"/>
    <property type="project" value="TreeGrafter"/>
</dbReference>
<feature type="domain" description="DNA repair metallo-beta-lactamase" evidence="17">
    <location>
        <begin position="275"/>
        <end position="311"/>
    </location>
</feature>
<feature type="domain" description="Metallo-beta-lactamase" evidence="18">
    <location>
        <begin position="28"/>
        <end position="155"/>
    </location>
</feature>
<dbReference type="GO" id="GO:0035312">
    <property type="term" value="F:5'-3' DNA exonuclease activity"/>
    <property type="evidence" value="ECO:0007669"/>
    <property type="project" value="TreeGrafter"/>
</dbReference>
<keyword evidence="8" id="KW-0227">DNA damage</keyword>
<comment type="catalytic activity">
    <reaction evidence="1">
        <text>a beta-lactam + H2O = a substituted beta-amino acid</text>
        <dbReference type="Rhea" id="RHEA:20401"/>
        <dbReference type="ChEBI" id="CHEBI:15377"/>
        <dbReference type="ChEBI" id="CHEBI:35627"/>
        <dbReference type="ChEBI" id="CHEBI:140347"/>
        <dbReference type="EC" id="3.5.2.6"/>
    </reaction>
</comment>
<keyword evidence="10" id="KW-0779">Telomere</keyword>
<dbReference type="InterPro" id="IPR036866">
    <property type="entry name" value="RibonucZ/Hydroxyglut_hydro"/>
</dbReference>
<keyword evidence="6" id="KW-0158">Chromosome</keyword>
<accession>A0AAN8JVI5</accession>
<dbReference type="Gene3D" id="3.40.50.12650">
    <property type="match status" value="1"/>
</dbReference>
<dbReference type="EC" id="3.5.2.6" evidence="5"/>
<dbReference type="Proteomes" id="UP001347796">
    <property type="component" value="Unassembled WGS sequence"/>
</dbReference>
<evidence type="ECO:0000256" key="12">
    <source>
        <dbReference type="ARBA" id="ARBA00023242"/>
    </source>
</evidence>
<keyword evidence="20" id="KW-1185">Reference proteome</keyword>
<evidence type="ECO:0000256" key="4">
    <source>
        <dbReference type="ARBA" id="ARBA00010304"/>
    </source>
</evidence>
<proteinExistence type="inferred from homology"/>
<comment type="caution">
    <text evidence="19">The sequence shown here is derived from an EMBL/GenBank/DDBJ whole genome shotgun (WGS) entry which is preliminary data.</text>
</comment>
<reference evidence="19 20" key="1">
    <citation type="submission" date="2024-01" db="EMBL/GenBank/DDBJ databases">
        <title>The genome of the rayed Mediterranean limpet Patella caerulea (Linnaeus, 1758).</title>
        <authorList>
            <person name="Anh-Thu Weber A."/>
            <person name="Halstead-Nussloch G."/>
        </authorList>
    </citation>
    <scope>NUCLEOTIDE SEQUENCE [LARGE SCALE GENOMIC DNA]</scope>
    <source>
        <strain evidence="19">AATW-2023a</strain>
        <tissue evidence="19">Whole specimen</tissue>
    </source>
</reference>
<keyword evidence="11" id="KW-0234">DNA repair</keyword>
<evidence type="ECO:0000256" key="10">
    <source>
        <dbReference type="ARBA" id="ARBA00022895"/>
    </source>
</evidence>
<organism evidence="19 20">
    <name type="scientific">Patella caerulea</name>
    <name type="common">Rayed Mediterranean limpet</name>
    <dbReference type="NCBI Taxonomy" id="87958"/>
    <lineage>
        <taxon>Eukaryota</taxon>
        <taxon>Metazoa</taxon>
        <taxon>Spiralia</taxon>
        <taxon>Lophotrochozoa</taxon>
        <taxon>Mollusca</taxon>
        <taxon>Gastropoda</taxon>
        <taxon>Patellogastropoda</taxon>
        <taxon>Patelloidea</taxon>
        <taxon>Patellidae</taxon>
        <taxon>Patella</taxon>
    </lineage>
</organism>
<dbReference type="Pfam" id="PF12706">
    <property type="entry name" value="Lactamase_B_2"/>
    <property type="match status" value="1"/>
</dbReference>
<sequence length="634" mass="70930">MNGCVIPGTPIAVDSWKIRECGGSKLFFLTHLHGDHVVGLTSSWNKPIYCSEITSQILTTRYEIKPELVNSLSENESHLIPIDITGHDQEYVTVSVIDARHCPGAVMFLFEGHFGKILHTGDFRFSESMIEDSLLKNHLGSIDVLYLDNTYCHPRCTFPSRDSVTLSIIALVNTYKDYDVVFGLRNLGKEEMLVSVALACKEWISVPSSMMEVASILNLPDVFVVSDNPMACRLRVLPATSISAKFVAKLNVTKPTIAILPTALYTGLKVEPFGKSEHVFVVPYSDHSSYTELRQFVSCVKPSRVVPIVRSDTHGPYGADFSARADMSCFDDLLKVKSTPERATKYRKLQNGGKAKIRLFKENDSFDIRSVCKSKTKRRKRRIFRKGVSKVSRKGVTYDSDISELAEKSNSPPGHFGYGETDRDSNQKSSGEILKTESHLAEISTNDNISCQTTQEIPPVHFVDKTPENTNQESLGEIHKSNGHVVELNTKDNHFSLTTKETLATNSVKDAENDQTKGTDSKHTNFQSEKQRFSISDNEVDFQPIKSNWSKCSEPCVLTSANDDISLIEPDVTDGDSCQTKICPQLDGSLVSDSRVSDSLVSDKHTLSVKKYSDENRSKKRKRFYSILEEYLKF</sequence>
<evidence type="ECO:0000259" key="18">
    <source>
        <dbReference type="Pfam" id="PF12706"/>
    </source>
</evidence>
<keyword evidence="12" id="KW-0539">Nucleus</keyword>
<evidence type="ECO:0000256" key="3">
    <source>
        <dbReference type="ARBA" id="ARBA00004574"/>
    </source>
</evidence>
<evidence type="ECO:0000259" key="17">
    <source>
        <dbReference type="Pfam" id="PF07522"/>
    </source>
</evidence>
<dbReference type="EMBL" id="JAZGQO010000007">
    <property type="protein sequence ID" value="KAK6183711.1"/>
    <property type="molecule type" value="Genomic_DNA"/>
</dbReference>
<dbReference type="InterPro" id="IPR011084">
    <property type="entry name" value="DRMBL"/>
</dbReference>
<feature type="region of interest" description="Disordered" evidence="16">
    <location>
        <begin position="403"/>
        <end position="432"/>
    </location>
</feature>
<evidence type="ECO:0000256" key="15">
    <source>
        <dbReference type="ARBA" id="ARBA00042738"/>
    </source>
</evidence>
<dbReference type="GO" id="GO:0000723">
    <property type="term" value="P:telomere maintenance"/>
    <property type="evidence" value="ECO:0007669"/>
    <property type="project" value="TreeGrafter"/>
</dbReference>
<evidence type="ECO:0000256" key="11">
    <source>
        <dbReference type="ARBA" id="ARBA00023204"/>
    </source>
</evidence>
<keyword evidence="9" id="KW-0378">Hydrolase</keyword>
<dbReference type="GO" id="GO:0006303">
    <property type="term" value="P:double-strand break repair via nonhomologous end joining"/>
    <property type="evidence" value="ECO:0007669"/>
    <property type="project" value="TreeGrafter"/>
</dbReference>
<dbReference type="GO" id="GO:0036297">
    <property type="term" value="P:interstrand cross-link repair"/>
    <property type="evidence" value="ECO:0007669"/>
    <property type="project" value="TreeGrafter"/>
</dbReference>
<dbReference type="PANTHER" id="PTHR23240">
    <property type="entry name" value="DNA CROSS-LINK REPAIR PROTEIN PSO2/SNM1-RELATED"/>
    <property type="match status" value="1"/>
</dbReference>
<dbReference type="GO" id="GO:0000781">
    <property type="term" value="C:chromosome, telomeric region"/>
    <property type="evidence" value="ECO:0007669"/>
    <property type="project" value="UniProtKB-SubCell"/>
</dbReference>
<evidence type="ECO:0000256" key="1">
    <source>
        <dbReference type="ARBA" id="ARBA00001526"/>
    </source>
</evidence>
<dbReference type="PANTHER" id="PTHR23240:SF26">
    <property type="entry name" value="5' EXONUCLEASE APOLLO"/>
    <property type="match status" value="1"/>
</dbReference>
<dbReference type="GO" id="GO:0005634">
    <property type="term" value="C:nucleus"/>
    <property type="evidence" value="ECO:0007669"/>
    <property type="project" value="UniProtKB-SubCell"/>
</dbReference>
<evidence type="ECO:0000256" key="16">
    <source>
        <dbReference type="SAM" id="MobiDB-lite"/>
    </source>
</evidence>
<evidence type="ECO:0000256" key="6">
    <source>
        <dbReference type="ARBA" id="ARBA00022454"/>
    </source>
</evidence>
<dbReference type="Pfam" id="PF07522">
    <property type="entry name" value="DRMBL"/>
    <property type="match status" value="1"/>
</dbReference>
<comment type="similarity">
    <text evidence="4">Belongs to the DNA repair metallo-beta-lactamase (DRMBL) family.</text>
</comment>
<protein>
    <recommendedName>
        <fullName evidence="13">5' exonuclease Apollo</fullName>
        <ecNumber evidence="5">3.5.2.6</ecNumber>
    </recommendedName>
    <alternativeName>
        <fullName evidence="14">DNA cross-link repair 1B protein</fullName>
    </alternativeName>
    <alternativeName>
        <fullName evidence="15">SNM1 homolog B</fullName>
    </alternativeName>
</protein>
<evidence type="ECO:0000256" key="9">
    <source>
        <dbReference type="ARBA" id="ARBA00022801"/>
    </source>
</evidence>
<comment type="subcellular location">
    <subcellularLocation>
        <location evidence="3">Chromosome</location>
        <location evidence="3">Telomere</location>
    </subcellularLocation>
    <subcellularLocation>
        <location evidence="2">Nucleus</location>
    </subcellularLocation>
</comment>
<dbReference type="GO" id="GO:0008800">
    <property type="term" value="F:beta-lactamase activity"/>
    <property type="evidence" value="ECO:0007669"/>
    <property type="project" value="UniProtKB-EC"/>
</dbReference>
<evidence type="ECO:0000256" key="2">
    <source>
        <dbReference type="ARBA" id="ARBA00004123"/>
    </source>
</evidence>
<evidence type="ECO:0000313" key="19">
    <source>
        <dbReference type="EMBL" id="KAK6183711.1"/>
    </source>
</evidence>
<dbReference type="CDD" id="cd16273">
    <property type="entry name" value="SNM1A-1C-like_MBL-fold"/>
    <property type="match status" value="1"/>
</dbReference>
<dbReference type="Gene3D" id="3.60.15.10">
    <property type="entry name" value="Ribonuclease Z/Hydroxyacylglutathione hydrolase-like"/>
    <property type="match status" value="1"/>
</dbReference>
<gene>
    <name evidence="19" type="ORF">SNE40_011138</name>
</gene>